<accession>A0A6C2U3T6</accession>
<dbReference type="SUPFAM" id="SSF142984">
    <property type="entry name" value="Nqo1 middle domain-like"/>
    <property type="match status" value="1"/>
</dbReference>
<dbReference type="InterPro" id="IPR036249">
    <property type="entry name" value="Thioredoxin-like_sf"/>
</dbReference>
<keyword evidence="5" id="KW-0411">Iron-sulfur</keyword>
<dbReference type="GO" id="GO:0051539">
    <property type="term" value="F:4 iron, 4 sulfur cluster binding"/>
    <property type="evidence" value="ECO:0007669"/>
    <property type="project" value="UniProtKB-KW"/>
</dbReference>
<dbReference type="SUPFAM" id="SSF52833">
    <property type="entry name" value="Thioredoxin-like"/>
    <property type="match status" value="1"/>
</dbReference>
<dbReference type="InterPro" id="IPR019575">
    <property type="entry name" value="Nuop51_4Fe4S-bd"/>
</dbReference>
<name>A0A6C2U3T6_PONDE</name>
<dbReference type="EMBL" id="CAAHFG010000001">
    <property type="protein sequence ID" value="VGO14545.1"/>
    <property type="molecule type" value="Genomic_DNA"/>
</dbReference>
<protein>
    <submittedName>
        <fullName evidence="7">NAD-reducing hydrogenase HoxS subunit alpha</fullName>
    </submittedName>
</protein>
<dbReference type="CDD" id="cd03064">
    <property type="entry name" value="TRX_Fd_NuoE"/>
    <property type="match status" value="1"/>
</dbReference>
<dbReference type="Gene3D" id="1.10.10.1590">
    <property type="entry name" value="NADH-quinone oxidoreductase subunit E"/>
    <property type="match status" value="1"/>
</dbReference>
<dbReference type="PANTHER" id="PTHR43578:SF3">
    <property type="entry name" value="NADH-QUINONE OXIDOREDUCTASE SUBUNIT F"/>
    <property type="match status" value="1"/>
</dbReference>
<dbReference type="GO" id="GO:0010181">
    <property type="term" value="F:FMN binding"/>
    <property type="evidence" value="ECO:0007669"/>
    <property type="project" value="InterPro"/>
</dbReference>
<dbReference type="SUPFAM" id="SSF140490">
    <property type="entry name" value="Nqo1C-terminal domain-like"/>
    <property type="match status" value="1"/>
</dbReference>
<gene>
    <name evidence="7" type="primary">hoxF</name>
    <name evidence="7" type="ORF">PDESU_03108</name>
</gene>
<keyword evidence="8" id="KW-1185">Reference proteome</keyword>
<keyword evidence="2" id="KW-0004">4Fe-4S</keyword>
<dbReference type="InterPro" id="IPR041921">
    <property type="entry name" value="NuoE_N"/>
</dbReference>
<dbReference type="RefSeq" id="WP_136080017.1">
    <property type="nucleotide sequence ID" value="NZ_CAAHFG010000001.1"/>
</dbReference>
<dbReference type="InterPro" id="IPR001949">
    <property type="entry name" value="NADH-UbQ_OxRdtase_51kDa_CS"/>
</dbReference>
<dbReference type="GO" id="GO:0046872">
    <property type="term" value="F:metal ion binding"/>
    <property type="evidence" value="ECO:0007669"/>
    <property type="project" value="UniProtKB-KW"/>
</dbReference>
<evidence type="ECO:0000313" key="8">
    <source>
        <dbReference type="Proteomes" id="UP000366872"/>
    </source>
</evidence>
<evidence type="ECO:0000256" key="4">
    <source>
        <dbReference type="ARBA" id="ARBA00023004"/>
    </source>
</evidence>
<dbReference type="AlphaFoldDB" id="A0A6C2U3T6"/>
<dbReference type="Gene3D" id="1.20.1440.230">
    <property type="entry name" value="NADH-ubiquinone oxidoreductase 51kDa subunit, iron-sulphur binding domain"/>
    <property type="match status" value="1"/>
</dbReference>
<dbReference type="Pfam" id="PF01512">
    <property type="entry name" value="Complex1_51K"/>
    <property type="match status" value="1"/>
</dbReference>
<dbReference type="Proteomes" id="UP000366872">
    <property type="component" value="Unassembled WGS sequence"/>
</dbReference>
<sequence length="605" mass="65311">MSGEQALLIREICGKYGNNRARLMDIVQEVQERIGHVPREAFGLIADEANTHRVEVESVVSFYAFLSDNKKGDVVIRLCDDIIDRFKGGEAVGEALCKALGIGFGETTGDGSITLEKTPCIGMSDQAPAMMVNDTVVTNLTPESIPGIIRQLQENPDPQALVHETGDGINADPLVHAMVNNHIREAGPVILANYRRDAGLRKALTQAPEEVIEDVKNSGLRGRGGAGFLTGLKWELTRQSPGTDKFVLCNADEGEPGTFKDRVLLTERADLVLEGMTVAAYAIGAETGIIYLRGEYAYLRAYLEDTMNQRRAANLLGINILGKEGFNFDVRIQMGAGAYVCGEETSLISSCEGTRGDPTDRTPFPVVKGYMVSPTAVNNVESYCCAARIMDMGPGWFSGIGTDRSAGTKLLSVCGDCERPGIYEVPFGTRLGDILERAGADDVACVCVGGPSGQMVGPAQFGLGISYEELSTGGSMMVFSNQRDILEVADAFMEFFVDESCGYCVPCRVGNVLLKKRLERVRKGEGAQSDLDYLQRLGESVKFTSRCGLGQTSPNPVLSTLKNFRPVYNALVKDNGDGLQKSFNIMKAVEAASAIAGRRSEIFHA</sequence>
<dbReference type="Gene3D" id="3.40.30.10">
    <property type="entry name" value="Glutaredoxin"/>
    <property type="match status" value="1"/>
</dbReference>
<comment type="similarity">
    <text evidence="1">Belongs to the complex I 51 kDa subunit family.</text>
</comment>
<evidence type="ECO:0000313" key="7">
    <source>
        <dbReference type="EMBL" id="VGO14545.1"/>
    </source>
</evidence>
<proteinExistence type="inferred from homology"/>
<dbReference type="PROSITE" id="PS00645">
    <property type="entry name" value="COMPLEX1_51K_2"/>
    <property type="match status" value="1"/>
</dbReference>
<evidence type="ECO:0000259" key="6">
    <source>
        <dbReference type="SMART" id="SM00928"/>
    </source>
</evidence>
<keyword evidence="7" id="KW-0371">Homeobox</keyword>
<reference evidence="7 8" key="1">
    <citation type="submission" date="2019-04" db="EMBL/GenBank/DDBJ databases">
        <authorList>
            <person name="Van Vliet M D."/>
        </authorList>
    </citation>
    <scope>NUCLEOTIDE SEQUENCE [LARGE SCALE GENOMIC DNA]</scope>
    <source>
        <strain evidence="7 8">F1</strain>
    </source>
</reference>
<dbReference type="Gene3D" id="6.10.250.1450">
    <property type="match status" value="1"/>
</dbReference>
<dbReference type="GO" id="GO:0003677">
    <property type="term" value="F:DNA binding"/>
    <property type="evidence" value="ECO:0007669"/>
    <property type="project" value="UniProtKB-KW"/>
</dbReference>
<dbReference type="InterPro" id="IPR037225">
    <property type="entry name" value="Nuo51_FMN-bd_sf"/>
</dbReference>
<evidence type="ECO:0000256" key="3">
    <source>
        <dbReference type="ARBA" id="ARBA00022723"/>
    </source>
</evidence>
<dbReference type="SMART" id="SM00928">
    <property type="entry name" value="NADH_4Fe-4S"/>
    <property type="match status" value="1"/>
</dbReference>
<dbReference type="InterPro" id="IPR011538">
    <property type="entry name" value="Nuo51_FMN-bd"/>
</dbReference>
<evidence type="ECO:0000256" key="5">
    <source>
        <dbReference type="ARBA" id="ARBA00023014"/>
    </source>
</evidence>
<dbReference type="Pfam" id="PF01257">
    <property type="entry name" value="2Fe-2S_thioredx"/>
    <property type="match status" value="1"/>
</dbReference>
<dbReference type="PANTHER" id="PTHR43578">
    <property type="entry name" value="NADH-QUINONE OXIDOREDUCTASE SUBUNIT F"/>
    <property type="match status" value="1"/>
</dbReference>
<evidence type="ECO:0000256" key="1">
    <source>
        <dbReference type="ARBA" id="ARBA00007523"/>
    </source>
</evidence>
<evidence type="ECO:0000256" key="2">
    <source>
        <dbReference type="ARBA" id="ARBA00022485"/>
    </source>
</evidence>
<dbReference type="Gene3D" id="3.40.50.11540">
    <property type="entry name" value="NADH-ubiquinone oxidoreductase 51kDa subunit"/>
    <property type="match status" value="1"/>
</dbReference>
<dbReference type="Gene3D" id="3.10.20.600">
    <property type="match status" value="1"/>
</dbReference>
<dbReference type="GO" id="GO:0008137">
    <property type="term" value="F:NADH dehydrogenase (ubiquinone) activity"/>
    <property type="evidence" value="ECO:0007669"/>
    <property type="project" value="InterPro"/>
</dbReference>
<dbReference type="SUPFAM" id="SSF142019">
    <property type="entry name" value="Nqo1 FMN-binding domain-like"/>
    <property type="match status" value="1"/>
</dbReference>
<keyword evidence="4" id="KW-0408">Iron</keyword>
<organism evidence="7 8">
    <name type="scientific">Pontiella desulfatans</name>
    <dbReference type="NCBI Taxonomy" id="2750659"/>
    <lineage>
        <taxon>Bacteria</taxon>
        <taxon>Pseudomonadati</taxon>
        <taxon>Kiritimatiellota</taxon>
        <taxon>Kiritimatiellia</taxon>
        <taxon>Kiritimatiellales</taxon>
        <taxon>Pontiellaceae</taxon>
        <taxon>Pontiella</taxon>
    </lineage>
</organism>
<dbReference type="Pfam" id="PF10589">
    <property type="entry name" value="NADH_4Fe-4S"/>
    <property type="match status" value="1"/>
</dbReference>
<dbReference type="InterPro" id="IPR042128">
    <property type="entry name" value="NuoE_dom"/>
</dbReference>
<feature type="domain" description="NADH-ubiquinone oxidoreductase 51kDa subunit iron-sulphur binding" evidence="6">
    <location>
        <begin position="486"/>
        <end position="531"/>
    </location>
</feature>
<keyword evidence="3" id="KW-0479">Metal-binding</keyword>
<dbReference type="InterPro" id="IPR037207">
    <property type="entry name" value="Nuop51_4Fe4S-bd_sf"/>
</dbReference>